<dbReference type="InterPro" id="IPR052584">
    <property type="entry name" value="U2_snRNP_Complex_Component"/>
</dbReference>
<feature type="compositionally biased region" description="Basic and acidic residues" evidence="1">
    <location>
        <begin position="189"/>
        <end position="206"/>
    </location>
</feature>
<dbReference type="Pfam" id="PF02037">
    <property type="entry name" value="SAP"/>
    <property type="match status" value="1"/>
</dbReference>
<feature type="compositionally biased region" description="Basic and acidic residues" evidence="1">
    <location>
        <begin position="89"/>
        <end position="130"/>
    </location>
</feature>
<feature type="compositionally biased region" description="Acidic residues" evidence="1">
    <location>
        <begin position="61"/>
        <end position="88"/>
    </location>
</feature>
<feature type="compositionally biased region" description="Acidic residues" evidence="1">
    <location>
        <begin position="371"/>
        <end position="381"/>
    </location>
</feature>
<feature type="domain" description="SAP" evidence="2">
    <location>
        <begin position="14"/>
        <end position="48"/>
    </location>
</feature>
<dbReference type="Proteomes" id="UP001174909">
    <property type="component" value="Unassembled WGS sequence"/>
</dbReference>
<dbReference type="SUPFAM" id="SSF68906">
    <property type="entry name" value="SAP domain"/>
    <property type="match status" value="1"/>
</dbReference>
<feature type="compositionally biased region" description="Basic and acidic residues" evidence="1">
    <location>
        <begin position="332"/>
        <end position="341"/>
    </location>
</feature>
<dbReference type="PROSITE" id="PS50800">
    <property type="entry name" value="SAP"/>
    <property type="match status" value="1"/>
</dbReference>
<feature type="compositionally biased region" description="Low complexity" evidence="1">
    <location>
        <begin position="245"/>
        <end position="258"/>
    </location>
</feature>
<evidence type="ECO:0000313" key="4">
    <source>
        <dbReference type="Proteomes" id="UP001174909"/>
    </source>
</evidence>
<dbReference type="SMART" id="SM00513">
    <property type="entry name" value="SAP"/>
    <property type="match status" value="1"/>
</dbReference>
<accession>A0AA35WYH9</accession>
<dbReference type="Pfam" id="PF04037">
    <property type="entry name" value="DUF382"/>
    <property type="match status" value="1"/>
</dbReference>
<feature type="region of interest" description="Disordered" evidence="1">
    <location>
        <begin position="55"/>
        <end position="306"/>
    </location>
</feature>
<dbReference type="InterPro" id="IPR003034">
    <property type="entry name" value="SAP_dom"/>
</dbReference>
<dbReference type="Gene3D" id="1.10.720.30">
    <property type="entry name" value="SAP domain"/>
    <property type="match status" value="1"/>
</dbReference>
<feature type="region of interest" description="Disordered" evidence="1">
    <location>
        <begin position="332"/>
        <end position="389"/>
    </location>
</feature>
<evidence type="ECO:0000313" key="3">
    <source>
        <dbReference type="EMBL" id="CAI8031375.1"/>
    </source>
</evidence>
<name>A0AA35WYH9_GEOBA</name>
<evidence type="ECO:0000256" key="1">
    <source>
        <dbReference type="SAM" id="MobiDB-lite"/>
    </source>
</evidence>
<gene>
    <name evidence="3" type="ORF">GBAR_LOCUS17815</name>
</gene>
<proteinExistence type="predicted"/>
<dbReference type="InterPro" id="IPR036361">
    <property type="entry name" value="SAP_dom_sf"/>
</dbReference>
<keyword evidence="4" id="KW-1185">Reference proteome</keyword>
<protein>
    <submittedName>
        <fullName evidence="3">Splicing factor 3B subunit 2</fullName>
    </submittedName>
</protein>
<dbReference type="EMBL" id="CASHTH010002531">
    <property type="protein sequence ID" value="CAI8031375.1"/>
    <property type="molecule type" value="Genomic_DNA"/>
</dbReference>
<comment type="caution">
    <text evidence="3">The sequence shown here is derived from an EMBL/GenBank/DDBJ whole genome shotgun (WGS) entry which is preliminary data.</text>
</comment>
<evidence type="ECO:0000259" key="2">
    <source>
        <dbReference type="PROSITE" id="PS50800"/>
    </source>
</evidence>
<dbReference type="PANTHER" id="PTHR12785">
    <property type="entry name" value="SPLICING FACTOR 3B"/>
    <property type="match status" value="1"/>
</dbReference>
<dbReference type="AlphaFoldDB" id="A0AA35WYH9"/>
<reference evidence="3" key="1">
    <citation type="submission" date="2023-03" db="EMBL/GenBank/DDBJ databases">
        <authorList>
            <person name="Steffen K."/>
            <person name="Cardenas P."/>
        </authorList>
    </citation>
    <scope>NUCLEOTIDE SEQUENCE</scope>
</reference>
<dbReference type="GO" id="GO:0005689">
    <property type="term" value="C:U12-type spliceosomal complex"/>
    <property type="evidence" value="ECO:0007669"/>
    <property type="project" value="TreeGrafter"/>
</dbReference>
<feature type="compositionally biased region" description="Low complexity" evidence="1">
    <location>
        <begin position="141"/>
        <end position="158"/>
    </location>
</feature>
<dbReference type="InterPro" id="IPR007180">
    <property type="entry name" value="DUF382"/>
</dbReference>
<organism evidence="3 4">
    <name type="scientific">Geodia barretti</name>
    <name type="common">Barrett's horny sponge</name>
    <dbReference type="NCBI Taxonomy" id="519541"/>
    <lineage>
        <taxon>Eukaryota</taxon>
        <taxon>Metazoa</taxon>
        <taxon>Porifera</taxon>
        <taxon>Demospongiae</taxon>
        <taxon>Heteroscleromorpha</taxon>
        <taxon>Tetractinellida</taxon>
        <taxon>Astrophorina</taxon>
        <taxon>Geodiidae</taxon>
        <taxon>Geodia</taxon>
    </lineage>
</organism>
<dbReference type="PANTHER" id="PTHR12785:SF6">
    <property type="entry name" value="SPLICING FACTOR 3B SUBUNIT 2"/>
    <property type="match status" value="1"/>
</dbReference>
<sequence length="500" mass="55558">MEVAEGEVPTAAKLRKLRVVDLRKRLQSVELPQSGNKEELIGRLRQYYVDQQAKIESEAKEAEEEDMAVEEEGEGGEKEEESEGEEPEGEKGEEMTVERGEEERQGAVEEGEGRGVKEEKEDEAVIKEVEDMQTEPVIETAPSEQATQPAEPQQPNTTVGDGSDGVAAGEKSVTGAPPGTSEAMEREEEGAGGKKDGKKMGDKAEIEPTTTESNVDNAREDHPQIAQHHPPTAQDHLPTVQDHLPTVQPTTVPVSPTPRAAKEKTKTPVAVGKKPPVAEPEKKTEEGAESGGVVKEAENEPPEVEIEYVQEDVLQPGDAHYKQFHKIFEAFKLSDDSEDTPKATPTSHIPDDDSMSIAAKSSAAQKKQREEESEDDEEEPEEPAKLSKKKLRKLNRLSVAQLKQLVDRPDVVEMHDVTAQDPKLLIHLKATGIMEMRQALEEKEDAKSLKQKTRERVRPKMGKLTIDYQKLHDAFFRWQTKAKMTIHGDLYYEGRSLRLV</sequence>